<evidence type="ECO:0000259" key="1">
    <source>
        <dbReference type="Pfam" id="PF22553"/>
    </source>
</evidence>
<evidence type="ECO:0000313" key="2">
    <source>
        <dbReference type="EMBL" id="GLJ61444.1"/>
    </source>
</evidence>
<feature type="domain" description="T3SS peptide-binding chaperone" evidence="1">
    <location>
        <begin position="118"/>
        <end position="343"/>
    </location>
</feature>
<organism evidence="2 3">
    <name type="scientific">Microbacterium barkeri</name>
    <dbReference type="NCBI Taxonomy" id="33917"/>
    <lineage>
        <taxon>Bacteria</taxon>
        <taxon>Bacillati</taxon>
        <taxon>Actinomycetota</taxon>
        <taxon>Actinomycetes</taxon>
        <taxon>Micrococcales</taxon>
        <taxon>Microbacteriaceae</taxon>
        <taxon>Microbacterium</taxon>
    </lineage>
</organism>
<accession>A0A9W6H3Q1</accession>
<evidence type="ECO:0000313" key="3">
    <source>
        <dbReference type="Proteomes" id="UP001142462"/>
    </source>
</evidence>
<sequence length="344" mass="38046">MAPVGVWAIEGDRPESYYPPENERFRERGWNALTAQPGLPLEEWARFKASSSPAWRLHDDIATVALIATVGVEYVLRAIFVSERDAHEAKGHAVELMASHPRDEPAVPQGGAHQNVLAASWHVASVLTRRHPDLVVHETHPGGGLYDVLMVVKEQDLGLPHTASRPRVMLNRAGSLQVHRGQSEMRKVAEWADVLLGAGVGRVVAELEAAADWAQPFSVPTATARNLAYRFISTALHMLGGERHLWDARSEHIDSSGVEASRHHHVDAFPSVLEEDEKARRLSTASAPYSRLWVLLRDEEPAAVVTTAGRLHRRSQAPVDLLAAYGKHGARTRRMTAALMNRWL</sequence>
<dbReference type="Pfam" id="PF22553">
    <property type="entry name" value="TY-Chap2"/>
    <property type="match status" value="1"/>
</dbReference>
<dbReference type="EMBL" id="BSEJ01000006">
    <property type="protein sequence ID" value="GLJ61444.1"/>
    <property type="molecule type" value="Genomic_DNA"/>
</dbReference>
<gene>
    <name evidence="2" type="ORF">GCM10017576_15730</name>
</gene>
<reference evidence="2" key="1">
    <citation type="journal article" date="2014" name="Int. J. Syst. Evol. Microbiol.">
        <title>Complete genome sequence of Corynebacterium casei LMG S-19264T (=DSM 44701T), isolated from a smear-ripened cheese.</title>
        <authorList>
            <consortium name="US DOE Joint Genome Institute (JGI-PGF)"/>
            <person name="Walter F."/>
            <person name="Albersmeier A."/>
            <person name="Kalinowski J."/>
            <person name="Ruckert C."/>
        </authorList>
    </citation>
    <scope>NUCLEOTIDE SEQUENCE</scope>
    <source>
        <strain evidence="2">VKM Ac-1020</strain>
    </source>
</reference>
<protein>
    <recommendedName>
        <fullName evidence="1">T3SS peptide-binding chaperone domain-containing protein</fullName>
    </recommendedName>
</protein>
<reference evidence="2" key="2">
    <citation type="submission" date="2023-01" db="EMBL/GenBank/DDBJ databases">
        <authorList>
            <person name="Sun Q."/>
            <person name="Evtushenko L."/>
        </authorList>
    </citation>
    <scope>NUCLEOTIDE SEQUENCE</scope>
    <source>
        <strain evidence="2">VKM Ac-1020</strain>
    </source>
</reference>
<dbReference type="InterPro" id="IPR054445">
    <property type="entry name" value="T3SS_chaperone_dom"/>
</dbReference>
<comment type="caution">
    <text evidence="2">The sequence shown here is derived from an EMBL/GenBank/DDBJ whole genome shotgun (WGS) entry which is preliminary data.</text>
</comment>
<keyword evidence="3" id="KW-1185">Reference proteome</keyword>
<name>A0A9W6H3Q1_9MICO</name>
<proteinExistence type="predicted"/>
<dbReference type="AlphaFoldDB" id="A0A9W6H3Q1"/>
<dbReference type="Proteomes" id="UP001142462">
    <property type="component" value="Unassembled WGS sequence"/>
</dbReference>